<dbReference type="Proteomes" id="UP000023152">
    <property type="component" value="Unassembled WGS sequence"/>
</dbReference>
<proteinExistence type="predicted"/>
<reference evidence="1 2" key="1">
    <citation type="journal article" date="2013" name="Curr. Biol.">
        <title>The Genome of the Foraminiferan Reticulomyxa filosa.</title>
        <authorList>
            <person name="Glockner G."/>
            <person name="Hulsmann N."/>
            <person name="Schleicher M."/>
            <person name="Noegel A.A."/>
            <person name="Eichinger L."/>
            <person name="Gallinger C."/>
            <person name="Pawlowski J."/>
            <person name="Sierra R."/>
            <person name="Euteneuer U."/>
            <person name="Pillet L."/>
            <person name="Moustafa A."/>
            <person name="Platzer M."/>
            <person name="Groth M."/>
            <person name="Szafranski K."/>
            <person name="Schliwa M."/>
        </authorList>
    </citation>
    <scope>NUCLEOTIDE SEQUENCE [LARGE SCALE GENOMIC DNA]</scope>
</reference>
<organism evidence="1 2">
    <name type="scientific">Reticulomyxa filosa</name>
    <dbReference type="NCBI Taxonomy" id="46433"/>
    <lineage>
        <taxon>Eukaryota</taxon>
        <taxon>Sar</taxon>
        <taxon>Rhizaria</taxon>
        <taxon>Retaria</taxon>
        <taxon>Foraminifera</taxon>
        <taxon>Monothalamids</taxon>
        <taxon>Reticulomyxidae</taxon>
        <taxon>Reticulomyxa</taxon>
    </lineage>
</organism>
<comment type="caution">
    <text evidence="1">The sequence shown here is derived from an EMBL/GenBank/DDBJ whole genome shotgun (WGS) entry which is preliminary data.</text>
</comment>
<keyword evidence="2" id="KW-1185">Reference proteome</keyword>
<accession>X6M991</accession>
<protein>
    <submittedName>
        <fullName evidence="1">Uncharacterized protein</fullName>
    </submittedName>
</protein>
<evidence type="ECO:0000313" key="1">
    <source>
        <dbReference type="EMBL" id="ETO10047.1"/>
    </source>
</evidence>
<dbReference type="AlphaFoldDB" id="X6M991"/>
<evidence type="ECO:0000313" key="2">
    <source>
        <dbReference type="Proteomes" id="UP000023152"/>
    </source>
</evidence>
<gene>
    <name evidence="1" type="ORF">RFI_27329</name>
</gene>
<dbReference type="EMBL" id="ASPP01023696">
    <property type="protein sequence ID" value="ETO10047.1"/>
    <property type="molecule type" value="Genomic_DNA"/>
</dbReference>
<sequence>MPGALIDSLQYCNVTFFKRTLKAETIIISTNTCIILCDFDLTSLSQTTDDIQALIGRTFRCFYQYTTCHILICVNDYSPYVCICTSYMQEVGKSEFFQQTVLKLVSNLSNVFKDFNIKIHTIFYPSHFLPVLICDLIQREYPMSCFVSNCNATTQVSTANQSIQQVKTKNFFLSVSINPFLTEFETNEEAFLCSFPSINSFVAQMMLQHANARVTSNCLYFFFVFEDVRKTIYLNVDYRYDGYSRFN</sequence>
<name>X6M991_RETFI</name>